<evidence type="ECO:0000256" key="1">
    <source>
        <dbReference type="ARBA" id="ARBA00009156"/>
    </source>
</evidence>
<dbReference type="Proteomes" id="UP001410795">
    <property type="component" value="Unassembled WGS sequence"/>
</dbReference>
<comment type="caution">
    <text evidence="7">The sequence shown here is derived from an EMBL/GenBank/DDBJ whole genome shotgun (WGS) entry which is preliminary data.</text>
</comment>
<dbReference type="InterPro" id="IPR050406">
    <property type="entry name" value="FGGY_Carb_Kinase"/>
</dbReference>
<proteinExistence type="inferred from homology"/>
<dbReference type="PANTHER" id="PTHR43095:SF5">
    <property type="entry name" value="XYLULOSE KINASE"/>
    <property type="match status" value="1"/>
</dbReference>
<dbReference type="Gene3D" id="3.30.420.40">
    <property type="match status" value="2"/>
</dbReference>
<dbReference type="EMBL" id="BAAAYV010000002">
    <property type="protein sequence ID" value="GAA3649104.1"/>
    <property type="molecule type" value="Genomic_DNA"/>
</dbReference>
<comment type="similarity">
    <text evidence="1">Belongs to the FGGY kinase family.</text>
</comment>
<feature type="domain" description="Carbohydrate kinase FGGY C-terminal" evidence="6">
    <location>
        <begin position="288"/>
        <end position="483"/>
    </location>
</feature>
<dbReference type="Pfam" id="PF02782">
    <property type="entry name" value="FGGY_C"/>
    <property type="match status" value="1"/>
</dbReference>
<organism evidence="7 8">
    <name type="scientific">Microbacterium marinilacus</name>
    <dbReference type="NCBI Taxonomy" id="415209"/>
    <lineage>
        <taxon>Bacteria</taxon>
        <taxon>Bacillati</taxon>
        <taxon>Actinomycetota</taxon>
        <taxon>Actinomycetes</taxon>
        <taxon>Micrococcales</taxon>
        <taxon>Microbacteriaceae</taxon>
        <taxon>Microbacterium</taxon>
    </lineage>
</organism>
<reference evidence="8" key="1">
    <citation type="journal article" date="2019" name="Int. J. Syst. Evol. Microbiol.">
        <title>The Global Catalogue of Microorganisms (GCM) 10K type strain sequencing project: providing services to taxonomists for standard genome sequencing and annotation.</title>
        <authorList>
            <consortium name="The Broad Institute Genomics Platform"/>
            <consortium name="The Broad Institute Genome Sequencing Center for Infectious Disease"/>
            <person name="Wu L."/>
            <person name="Ma J."/>
        </authorList>
    </citation>
    <scope>NUCLEOTIDE SEQUENCE [LARGE SCALE GENOMIC DNA]</scope>
    <source>
        <strain evidence="8">JCM 16546</strain>
    </source>
</reference>
<keyword evidence="2" id="KW-0859">Xylose metabolism</keyword>
<evidence type="ECO:0000313" key="8">
    <source>
        <dbReference type="Proteomes" id="UP001410795"/>
    </source>
</evidence>
<evidence type="ECO:0000313" key="7">
    <source>
        <dbReference type="EMBL" id="GAA3649104.1"/>
    </source>
</evidence>
<dbReference type="RefSeq" id="WP_344779112.1">
    <property type="nucleotide sequence ID" value="NZ_BAAAYV010000002.1"/>
</dbReference>
<dbReference type="SUPFAM" id="SSF53067">
    <property type="entry name" value="Actin-like ATPase domain"/>
    <property type="match status" value="2"/>
</dbReference>
<keyword evidence="4 7" id="KW-0418">Kinase</keyword>
<evidence type="ECO:0000256" key="3">
    <source>
        <dbReference type="ARBA" id="ARBA00022679"/>
    </source>
</evidence>
<evidence type="ECO:0000256" key="4">
    <source>
        <dbReference type="ARBA" id="ARBA00022777"/>
    </source>
</evidence>
<keyword evidence="3" id="KW-0808">Transferase</keyword>
<dbReference type="InterPro" id="IPR043129">
    <property type="entry name" value="ATPase_NBD"/>
</dbReference>
<evidence type="ECO:0000256" key="2">
    <source>
        <dbReference type="ARBA" id="ARBA00022629"/>
    </source>
</evidence>
<evidence type="ECO:0000259" key="5">
    <source>
        <dbReference type="Pfam" id="PF00370"/>
    </source>
</evidence>
<accession>A0ABP7B657</accession>
<evidence type="ECO:0000259" key="6">
    <source>
        <dbReference type="Pfam" id="PF02782"/>
    </source>
</evidence>
<gene>
    <name evidence="7" type="ORF">GCM10022202_05980</name>
</gene>
<dbReference type="InterPro" id="IPR018484">
    <property type="entry name" value="FGGY_N"/>
</dbReference>
<protein>
    <submittedName>
        <fullName evidence="7">FGGY-family carbohydrate kinase</fullName>
    </submittedName>
</protein>
<dbReference type="PANTHER" id="PTHR43095">
    <property type="entry name" value="SUGAR KINASE"/>
    <property type="match status" value="1"/>
</dbReference>
<dbReference type="GO" id="GO:0016301">
    <property type="term" value="F:kinase activity"/>
    <property type="evidence" value="ECO:0007669"/>
    <property type="project" value="UniProtKB-KW"/>
</dbReference>
<keyword evidence="2" id="KW-0119">Carbohydrate metabolism</keyword>
<dbReference type="InterPro" id="IPR018485">
    <property type="entry name" value="FGGY_C"/>
</dbReference>
<keyword evidence="8" id="KW-1185">Reference proteome</keyword>
<dbReference type="Pfam" id="PF00370">
    <property type="entry name" value="FGGY_N"/>
    <property type="match status" value="1"/>
</dbReference>
<feature type="domain" description="Carbohydrate kinase FGGY N-terminal" evidence="5">
    <location>
        <begin position="26"/>
        <end position="252"/>
    </location>
</feature>
<sequence length="546" mass="55742">MTHADAADARDDARRGAEQIEAGATALGIELGSTRIKACLVGADGRTLAGGSHAWENELSDGLWTYPLDAVRAGLQAAYADLAADAERRHGVRPATLGAIGVSAMMHGYLAFDAEGELLVPFRTWRNVNTERAAAELSDALGCNIPLRWSVAHLHQAVLDGEAHVARVAHLNTLAGHVHELLTGERVLGVGDASGMFPIDPATGGYDEGLLRTADERIAAAGASHLRLGELLPAVLPAGADAGRLTAQGAALLDPSGGLVAGALACPPEGDAGTGMVATNAVTPRTGNVSAGTSVFAMVVLEGALSRAYDEIDIVTTPAGDPVAMVHCNNGASELGAWAGVLGELAAALGSTASQDDVFAALLAGALEEGADDGLLAYNHLSGEPIAGLTEGRPLLVRQPGSRLTLAGFARAQLRAVFATLSLGMRTLEDEQVAVDAMYAHGGLFRTGGVAQRLLAAAIAAPVVVGETAGEGGAWGMALLGAYRSAVADGTATGRPLSRWLADEVFADAAAVTAEPTADEIASHRAYLSRWERGLAIERAAADALN</sequence>
<name>A0ABP7B657_9MICO</name>